<organism evidence="2 3">
    <name type="scientific">Plakobranchus ocellatus</name>
    <dbReference type="NCBI Taxonomy" id="259542"/>
    <lineage>
        <taxon>Eukaryota</taxon>
        <taxon>Metazoa</taxon>
        <taxon>Spiralia</taxon>
        <taxon>Lophotrochozoa</taxon>
        <taxon>Mollusca</taxon>
        <taxon>Gastropoda</taxon>
        <taxon>Heterobranchia</taxon>
        <taxon>Euthyneura</taxon>
        <taxon>Panpulmonata</taxon>
        <taxon>Sacoglossa</taxon>
        <taxon>Placobranchoidea</taxon>
        <taxon>Plakobranchidae</taxon>
        <taxon>Plakobranchus</taxon>
    </lineage>
</organism>
<comment type="caution">
    <text evidence="2">The sequence shown here is derived from an EMBL/GenBank/DDBJ whole genome shotgun (WGS) entry which is preliminary data.</text>
</comment>
<evidence type="ECO:0000256" key="1">
    <source>
        <dbReference type="SAM" id="Phobius"/>
    </source>
</evidence>
<dbReference type="EMBL" id="BLXT01001468">
    <property type="protein sequence ID" value="GFN85814.1"/>
    <property type="molecule type" value="Genomic_DNA"/>
</dbReference>
<evidence type="ECO:0000313" key="3">
    <source>
        <dbReference type="Proteomes" id="UP000735302"/>
    </source>
</evidence>
<name>A0AAV3YSQ1_9GAST</name>
<feature type="transmembrane region" description="Helical" evidence="1">
    <location>
        <begin position="31"/>
        <end position="50"/>
    </location>
</feature>
<evidence type="ECO:0008006" key="4">
    <source>
        <dbReference type="Google" id="ProtNLM"/>
    </source>
</evidence>
<evidence type="ECO:0000313" key="2">
    <source>
        <dbReference type="EMBL" id="GFN85814.1"/>
    </source>
</evidence>
<keyword evidence="1" id="KW-0472">Membrane</keyword>
<accession>A0AAV3YSQ1</accession>
<dbReference type="Proteomes" id="UP000735302">
    <property type="component" value="Unassembled WGS sequence"/>
</dbReference>
<reference evidence="2 3" key="1">
    <citation type="journal article" date="2021" name="Elife">
        <title>Chloroplast acquisition without the gene transfer in kleptoplastic sea slugs, Plakobranchus ocellatus.</title>
        <authorList>
            <person name="Maeda T."/>
            <person name="Takahashi S."/>
            <person name="Yoshida T."/>
            <person name="Shimamura S."/>
            <person name="Takaki Y."/>
            <person name="Nagai Y."/>
            <person name="Toyoda A."/>
            <person name="Suzuki Y."/>
            <person name="Arimoto A."/>
            <person name="Ishii H."/>
            <person name="Satoh N."/>
            <person name="Nishiyama T."/>
            <person name="Hasebe M."/>
            <person name="Maruyama T."/>
            <person name="Minagawa J."/>
            <person name="Obokata J."/>
            <person name="Shigenobu S."/>
        </authorList>
    </citation>
    <scope>NUCLEOTIDE SEQUENCE [LARGE SCALE GENOMIC DNA]</scope>
</reference>
<dbReference type="AlphaFoldDB" id="A0AAV3YSQ1"/>
<sequence>MINNAKKFSEAPNFQALILLSGTIGYQSRTMAASFGWTVTIYILIINITIARYNSLSIALVISIAIFNEAPVTYIVLYFYRISRWRNYRPLHGFVTIDKDTKHSYEKQPHYQRPGPIRSCSGIELSLSREN</sequence>
<keyword evidence="1" id="KW-1133">Transmembrane helix</keyword>
<keyword evidence="1" id="KW-0812">Transmembrane</keyword>
<feature type="transmembrane region" description="Helical" evidence="1">
    <location>
        <begin position="56"/>
        <end position="80"/>
    </location>
</feature>
<gene>
    <name evidence="2" type="ORF">PoB_001232000</name>
</gene>
<proteinExistence type="predicted"/>
<keyword evidence="3" id="KW-1185">Reference proteome</keyword>
<protein>
    <recommendedName>
        <fullName evidence="4">7TM GPCR serpentine receptor class x (Srx) domain-containing protein</fullName>
    </recommendedName>
</protein>